<evidence type="ECO:0000313" key="2">
    <source>
        <dbReference type="EMBL" id="KAJ5413678.1"/>
    </source>
</evidence>
<evidence type="ECO:0000313" key="3">
    <source>
        <dbReference type="Proteomes" id="UP001147747"/>
    </source>
</evidence>
<organism evidence="2 3">
    <name type="scientific">Penicillium cosmopolitanum</name>
    <dbReference type="NCBI Taxonomy" id="1131564"/>
    <lineage>
        <taxon>Eukaryota</taxon>
        <taxon>Fungi</taxon>
        <taxon>Dikarya</taxon>
        <taxon>Ascomycota</taxon>
        <taxon>Pezizomycotina</taxon>
        <taxon>Eurotiomycetes</taxon>
        <taxon>Eurotiomycetidae</taxon>
        <taxon>Eurotiales</taxon>
        <taxon>Aspergillaceae</taxon>
        <taxon>Penicillium</taxon>
    </lineage>
</organism>
<dbReference type="RefSeq" id="XP_056493534.1">
    <property type="nucleotide sequence ID" value="XM_056624952.1"/>
</dbReference>
<reference evidence="2" key="2">
    <citation type="journal article" date="2023" name="IMA Fungus">
        <title>Comparative genomic study of the Penicillium genus elucidates a diverse pangenome and 15 lateral gene transfer events.</title>
        <authorList>
            <person name="Petersen C."/>
            <person name="Sorensen T."/>
            <person name="Nielsen M.R."/>
            <person name="Sondergaard T.E."/>
            <person name="Sorensen J.L."/>
            <person name="Fitzpatrick D.A."/>
            <person name="Frisvad J.C."/>
            <person name="Nielsen K.L."/>
        </authorList>
    </citation>
    <scope>NUCLEOTIDE SEQUENCE</scope>
    <source>
        <strain evidence="2">IBT 29677</strain>
    </source>
</reference>
<keyword evidence="3" id="KW-1185">Reference proteome</keyword>
<accession>A0A9W9WAD5</accession>
<dbReference type="EMBL" id="JAPZBU010000003">
    <property type="protein sequence ID" value="KAJ5413678.1"/>
    <property type="molecule type" value="Genomic_DNA"/>
</dbReference>
<dbReference type="AlphaFoldDB" id="A0A9W9WAD5"/>
<proteinExistence type="predicted"/>
<feature type="region of interest" description="Disordered" evidence="1">
    <location>
        <begin position="1"/>
        <end position="27"/>
    </location>
</feature>
<gene>
    <name evidence="2" type="ORF">N7509_000305</name>
</gene>
<dbReference type="GeneID" id="81363932"/>
<name>A0A9W9WAD5_9EURO</name>
<evidence type="ECO:0000256" key="1">
    <source>
        <dbReference type="SAM" id="MobiDB-lite"/>
    </source>
</evidence>
<comment type="caution">
    <text evidence="2">The sequence shown here is derived from an EMBL/GenBank/DDBJ whole genome shotgun (WGS) entry which is preliminary data.</text>
</comment>
<reference evidence="2" key="1">
    <citation type="submission" date="2022-12" db="EMBL/GenBank/DDBJ databases">
        <authorList>
            <person name="Petersen C."/>
        </authorList>
    </citation>
    <scope>NUCLEOTIDE SEQUENCE</scope>
    <source>
        <strain evidence="2">IBT 29677</strain>
    </source>
</reference>
<protein>
    <submittedName>
        <fullName evidence="2">Uncharacterized protein</fullName>
    </submittedName>
</protein>
<dbReference type="Proteomes" id="UP001147747">
    <property type="component" value="Unassembled WGS sequence"/>
</dbReference>
<sequence>MAIDNGRGSAMQPRGGESGTVFSGSPPKVAQIDETLSLGVRQEPGSAARFKAIFQGNLPVNPKDKHIRAVMYCFDDIFFWPEIIERGFKSRRKLAETRSEFLVKRHLRSSKKWRMLGNQIQQV</sequence>